<name>A0A399NSA3_9MICO</name>
<gene>
    <name evidence="1" type="ORF">DZF96_10125</name>
</gene>
<dbReference type="AlphaFoldDB" id="A0A399NSA3"/>
<dbReference type="EMBL" id="QWEC01000146">
    <property type="protein sequence ID" value="RII96761.1"/>
    <property type="molecule type" value="Genomic_DNA"/>
</dbReference>
<sequence>MAAGARGPTVTRLRRAAALAAGATAAVLLAGGLSGCGALRSDRCLPAPLSASPANVAPGGTVTVSSPAVDCDLGYGSGRTHTIAVKSDAPLPGGGAASVRGEGFEVGADGAFRRDVVVPGDIAPGPASISVRGSAIDDCDDGEGSCAAYQVPITVTG</sequence>
<dbReference type="Proteomes" id="UP000266298">
    <property type="component" value="Unassembled WGS sequence"/>
</dbReference>
<comment type="caution">
    <text evidence="1">The sequence shown here is derived from an EMBL/GenBank/DDBJ whole genome shotgun (WGS) entry which is preliminary data.</text>
</comment>
<evidence type="ECO:0000313" key="1">
    <source>
        <dbReference type="EMBL" id="RII96761.1"/>
    </source>
</evidence>
<organism evidence="1 2">
    <name type="scientific">Clavibacter michiganensis</name>
    <dbReference type="NCBI Taxonomy" id="28447"/>
    <lineage>
        <taxon>Bacteria</taxon>
        <taxon>Bacillati</taxon>
        <taxon>Actinomycetota</taxon>
        <taxon>Actinomycetes</taxon>
        <taxon>Micrococcales</taxon>
        <taxon>Microbacteriaceae</taxon>
        <taxon>Clavibacter</taxon>
    </lineage>
</organism>
<evidence type="ECO:0000313" key="2">
    <source>
        <dbReference type="Proteomes" id="UP000266298"/>
    </source>
</evidence>
<reference evidence="1 2" key="1">
    <citation type="submission" date="2018-08" db="EMBL/GenBank/DDBJ databases">
        <title>Genome Sequence of Clavibacter michiganensis Subspecies type strains, and the Atypical Peach-Colored Strains Isolated from Tomato.</title>
        <authorList>
            <person name="Osdaghi E."/>
            <person name="Portier P."/>
            <person name="Briand M."/>
            <person name="Jacques M.-A."/>
        </authorList>
    </citation>
    <scope>NUCLEOTIDE SEQUENCE [LARGE SCALE GENOMIC DNA]</scope>
    <source>
        <strain evidence="1 2">CFBP 7493</strain>
    </source>
</reference>
<protein>
    <submittedName>
        <fullName evidence="1">Uncharacterized protein</fullName>
    </submittedName>
</protein>
<accession>A0A399NSA3</accession>
<proteinExistence type="predicted"/>